<evidence type="ECO:0000313" key="2">
    <source>
        <dbReference type="EMBL" id="QKV20721.1"/>
    </source>
</evidence>
<proteinExistence type="predicted"/>
<dbReference type="Gene3D" id="3.40.630.30">
    <property type="match status" value="1"/>
</dbReference>
<dbReference type="KEGG" id="orm:HTY61_16845"/>
<keyword evidence="2" id="KW-0808">Transferase</keyword>
<organism evidence="2 3">
    <name type="scientific">Oricola thermophila</name>
    <dbReference type="NCBI Taxonomy" id="2742145"/>
    <lineage>
        <taxon>Bacteria</taxon>
        <taxon>Pseudomonadati</taxon>
        <taxon>Pseudomonadota</taxon>
        <taxon>Alphaproteobacteria</taxon>
        <taxon>Hyphomicrobiales</taxon>
        <taxon>Ahrensiaceae</taxon>
        <taxon>Oricola</taxon>
    </lineage>
</organism>
<protein>
    <submittedName>
        <fullName evidence="2">GNAT family N-acetyltransferase</fullName>
    </submittedName>
</protein>
<keyword evidence="3" id="KW-1185">Reference proteome</keyword>
<dbReference type="InterPro" id="IPR016181">
    <property type="entry name" value="Acyl_CoA_acyltransferase"/>
</dbReference>
<dbReference type="SUPFAM" id="SSF55729">
    <property type="entry name" value="Acyl-CoA N-acyltransferases (Nat)"/>
    <property type="match status" value="1"/>
</dbReference>
<dbReference type="EMBL" id="CP054836">
    <property type="protein sequence ID" value="QKV20721.1"/>
    <property type="molecule type" value="Genomic_DNA"/>
</dbReference>
<gene>
    <name evidence="2" type="ORF">HTY61_16845</name>
</gene>
<dbReference type="InterPro" id="IPR051531">
    <property type="entry name" value="N-acetyltransferase"/>
</dbReference>
<sequence length="187" mass="21031">MGYDTPVLLTERLVLRPPHEDDVEELAKIANNRQIAEMTSRMPFPYRLSDAEAFVGSCLRGEHDGYVYAITLADTGHLIGFCGLEKRTRSAGFEIGFWLGEDYWGAGYATEAANALVDQAFRSTDAEQIHAVCRTVNPRSRNVIRKCGFTFVGKDEIDSVAAGRVPVERYTLSRPAWLERKTERRRG</sequence>
<dbReference type="Pfam" id="PF13302">
    <property type="entry name" value="Acetyltransf_3"/>
    <property type="match status" value="1"/>
</dbReference>
<dbReference type="GO" id="GO:0016747">
    <property type="term" value="F:acyltransferase activity, transferring groups other than amino-acyl groups"/>
    <property type="evidence" value="ECO:0007669"/>
    <property type="project" value="InterPro"/>
</dbReference>
<dbReference type="PROSITE" id="PS51186">
    <property type="entry name" value="GNAT"/>
    <property type="match status" value="1"/>
</dbReference>
<dbReference type="PANTHER" id="PTHR43792:SF1">
    <property type="entry name" value="N-ACETYLTRANSFERASE DOMAIN-CONTAINING PROTEIN"/>
    <property type="match status" value="1"/>
</dbReference>
<reference evidence="2 3" key="1">
    <citation type="submission" date="2020-06" db="EMBL/GenBank/DDBJ databases">
        <title>Oricola thermophila sp. nov. isolated from a tidal sediments.</title>
        <authorList>
            <person name="Kwon K.K."/>
            <person name="Yang S.-H."/>
            <person name="Park M.-J."/>
        </authorList>
    </citation>
    <scope>NUCLEOTIDE SEQUENCE [LARGE SCALE GENOMIC DNA]</scope>
    <source>
        <strain evidence="2 3">MEBiC13590</strain>
    </source>
</reference>
<feature type="domain" description="N-acetyltransferase" evidence="1">
    <location>
        <begin position="13"/>
        <end position="184"/>
    </location>
</feature>
<name>A0A6N1VIK3_9HYPH</name>
<dbReference type="PANTHER" id="PTHR43792">
    <property type="entry name" value="GNAT FAMILY, PUTATIVE (AFU_ORTHOLOGUE AFUA_3G00765)-RELATED-RELATED"/>
    <property type="match status" value="1"/>
</dbReference>
<evidence type="ECO:0000259" key="1">
    <source>
        <dbReference type="PROSITE" id="PS51186"/>
    </source>
</evidence>
<dbReference type="InterPro" id="IPR000182">
    <property type="entry name" value="GNAT_dom"/>
</dbReference>
<accession>A0A6N1VIK3</accession>
<evidence type="ECO:0000313" key="3">
    <source>
        <dbReference type="Proteomes" id="UP000509367"/>
    </source>
</evidence>
<dbReference type="Proteomes" id="UP000509367">
    <property type="component" value="Chromosome"/>
</dbReference>
<dbReference type="AlphaFoldDB" id="A0A6N1VIK3"/>